<evidence type="ECO:0000313" key="1">
    <source>
        <dbReference type="EMBL" id="BDR52916.1"/>
    </source>
</evidence>
<dbReference type="EMBL" id="AP026798">
    <property type="protein sequence ID" value="BDR52916.1"/>
    <property type="molecule type" value="Genomic_DNA"/>
</dbReference>
<proteinExistence type="predicted"/>
<reference evidence="1 2" key="1">
    <citation type="journal article" date="2023" name="Microbiol. Spectr.">
        <title>Symbiosis of Carpenter Bees with Uncharacterized Lactic Acid Bacteria Showing NAD Auxotrophy.</title>
        <authorList>
            <person name="Kawasaki S."/>
            <person name="Ozawa K."/>
            <person name="Mori T."/>
            <person name="Yamamoto A."/>
            <person name="Ito M."/>
            <person name="Ohkuma M."/>
            <person name="Sakamoto M."/>
            <person name="Matsutani M."/>
        </authorList>
    </citation>
    <scope>NUCLEOTIDE SEQUENCE [LARGE SCALE GENOMIC DNA]</scope>
    <source>
        <strain evidence="1 2">Kim37-2</strain>
    </source>
</reference>
<dbReference type="Proteomes" id="UP001321766">
    <property type="component" value="Chromosome"/>
</dbReference>
<evidence type="ECO:0000313" key="2">
    <source>
        <dbReference type="Proteomes" id="UP001321766"/>
    </source>
</evidence>
<name>A0ABM8B7S2_9BIFI</name>
<gene>
    <name evidence="1" type="ORF">KIM372_08230</name>
</gene>
<keyword evidence="2" id="KW-1185">Reference proteome</keyword>
<sequence length="109" mass="12366">MTEELSCSQIVERLQSGPTILGLPQILEVMEALQTIPEGELVGNYSELLQILEMLDESYCDSGIFEIDDSSKSRLDACNRWLADVAQRRFSEVEERRLLGFVDDFSTTM</sequence>
<organism evidence="1 2">
    <name type="scientific">Bombiscardovia nodaiensis</name>
    <dbReference type="NCBI Taxonomy" id="2932181"/>
    <lineage>
        <taxon>Bacteria</taxon>
        <taxon>Bacillati</taxon>
        <taxon>Actinomycetota</taxon>
        <taxon>Actinomycetes</taxon>
        <taxon>Bifidobacteriales</taxon>
        <taxon>Bifidobacteriaceae</taxon>
        <taxon>Bombiscardovia</taxon>
    </lineage>
</organism>
<accession>A0ABM8B7S2</accession>
<protein>
    <submittedName>
        <fullName evidence="1">Uncharacterized protein</fullName>
    </submittedName>
</protein>